<evidence type="ECO:0008006" key="5">
    <source>
        <dbReference type="Google" id="ProtNLM"/>
    </source>
</evidence>
<feature type="region of interest" description="Disordered" evidence="1">
    <location>
        <begin position="27"/>
        <end position="59"/>
    </location>
</feature>
<name>A0A1I1E7F8_9ACTN</name>
<protein>
    <recommendedName>
        <fullName evidence="5">Secreted protein</fullName>
    </recommendedName>
</protein>
<accession>A0A1I1E7F8</accession>
<organism evidence="3 4">
    <name type="scientific">Streptomyces aidingensis</name>
    <dbReference type="NCBI Taxonomy" id="910347"/>
    <lineage>
        <taxon>Bacteria</taxon>
        <taxon>Bacillati</taxon>
        <taxon>Actinomycetota</taxon>
        <taxon>Actinomycetes</taxon>
        <taxon>Kitasatosporales</taxon>
        <taxon>Streptomycetaceae</taxon>
        <taxon>Streptomyces</taxon>
    </lineage>
</organism>
<reference evidence="3 4" key="1">
    <citation type="submission" date="2016-10" db="EMBL/GenBank/DDBJ databases">
        <authorList>
            <person name="de Groot N.N."/>
        </authorList>
    </citation>
    <scope>NUCLEOTIDE SEQUENCE [LARGE SCALE GENOMIC DNA]</scope>
    <source>
        <strain evidence="3 4">CGMCC 4.5739</strain>
    </source>
</reference>
<evidence type="ECO:0000313" key="4">
    <source>
        <dbReference type="Proteomes" id="UP000199207"/>
    </source>
</evidence>
<gene>
    <name evidence="3" type="ORF">SAMN05421773_10189</name>
</gene>
<evidence type="ECO:0000313" key="3">
    <source>
        <dbReference type="EMBL" id="SFB81268.1"/>
    </source>
</evidence>
<keyword evidence="2" id="KW-0732">Signal</keyword>
<proteinExistence type="predicted"/>
<sequence>MRGIRAVTWAAAAAAVVLPLAACSGDGDGDGDGKEAGGGKPSAEETAGGDGAGGEPADTAALDGLWAAETTGGGVLLQISGGTVSRFDGSELCLGAAAAAGGRTALTVRCAEAGAPDTGQATVAGDALTVHWEAAGEQRYTRVADATAGLGDIPLEELNLEGLEGLEGLDPDSLDAELLEQLQQLEGLDPGQPGG</sequence>
<feature type="signal peptide" evidence="2">
    <location>
        <begin position="1"/>
        <end position="24"/>
    </location>
</feature>
<keyword evidence="4" id="KW-1185">Reference proteome</keyword>
<feature type="chain" id="PRO_5038682683" description="Secreted protein" evidence="2">
    <location>
        <begin position="25"/>
        <end position="195"/>
    </location>
</feature>
<evidence type="ECO:0000256" key="2">
    <source>
        <dbReference type="SAM" id="SignalP"/>
    </source>
</evidence>
<dbReference type="STRING" id="910347.SAMN05421773_10189"/>
<dbReference type="Proteomes" id="UP000199207">
    <property type="component" value="Unassembled WGS sequence"/>
</dbReference>
<evidence type="ECO:0000256" key="1">
    <source>
        <dbReference type="SAM" id="MobiDB-lite"/>
    </source>
</evidence>
<dbReference type="RefSeq" id="WP_093836572.1">
    <property type="nucleotide sequence ID" value="NZ_FOLM01000001.1"/>
</dbReference>
<dbReference type="AlphaFoldDB" id="A0A1I1E7F8"/>
<dbReference type="EMBL" id="FOLM01000001">
    <property type="protein sequence ID" value="SFB81268.1"/>
    <property type="molecule type" value="Genomic_DNA"/>
</dbReference>